<dbReference type="Gene3D" id="3.40.50.1220">
    <property type="entry name" value="TPP-binding domain"/>
    <property type="match status" value="1"/>
</dbReference>
<evidence type="ECO:0000259" key="5">
    <source>
        <dbReference type="Pfam" id="PF02775"/>
    </source>
</evidence>
<organism evidence="7 8">
    <name type="scientific">Cellulosimicrobium funkei</name>
    <dbReference type="NCBI Taxonomy" id="264251"/>
    <lineage>
        <taxon>Bacteria</taxon>
        <taxon>Bacillati</taxon>
        <taxon>Actinomycetota</taxon>
        <taxon>Actinomycetes</taxon>
        <taxon>Micrococcales</taxon>
        <taxon>Promicromonosporaceae</taxon>
        <taxon>Cellulosimicrobium</taxon>
    </lineage>
</organism>
<dbReference type="Proteomes" id="UP000035265">
    <property type="component" value="Unassembled WGS sequence"/>
</dbReference>
<evidence type="ECO:0000313" key="7">
    <source>
        <dbReference type="EMBL" id="KLN35834.1"/>
    </source>
</evidence>
<dbReference type="InterPro" id="IPR012001">
    <property type="entry name" value="Thiamin_PyroP_enz_TPP-bd_dom"/>
</dbReference>
<dbReference type="Pfam" id="PF02776">
    <property type="entry name" value="TPP_enzyme_N"/>
    <property type="match status" value="1"/>
</dbReference>
<comment type="similarity">
    <text evidence="1 3">Belongs to the TPP enzyme family.</text>
</comment>
<feature type="domain" description="Thiamine pyrophosphate enzyme TPP-binding" evidence="5">
    <location>
        <begin position="401"/>
        <end position="551"/>
    </location>
</feature>
<dbReference type="NCBIfam" id="NF005114">
    <property type="entry name" value="PRK06546.1"/>
    <property type="match status" value="1"/>
</dbReference>
<dbReference type="SUPFAM" id="SSF52467">
    <property type="entry name" value="DHS-like NAD/FAD-binding domain"/>
    <property type="match status" value="1"/>
</dbReference>
<dbReference type="RefSeq" id="WP_047231896.1">
    <property type="nucleotide sequence ID" value="NZ_JNBQ01000003.1"/>
</dbReference>
<dbReference type="InterPro" id="IPR011766">
    <property type="entry name" value="TPP_enzyme_TPP-bd"/>
</dbReference>
<evidence type="ECO:0000256" key="1">
    <source>
        <dbReference type="ARBA" id="ARBA00007812"/>
    </source>
</evidence>
<evidence type="ECO:0000313" key="8">
    <source>
        <dbReference type="Proteomes" id="UP000035265"/>
    </source>
</evidence>
<evidence type="ECO:0000256" key="2">
    <source>
        <dbReference type="ARBA" id="ARBA00023052"/>
    </source>
</evidence>
<dbReference type="InterPro" id="IPR029035">
    <property type="entry name" value="DHS-like_NAD/FAD-binding_dom"/>
</dbReference>
<gene>
    <name evidence="7" type="ORF">FB00_05960</name>
</gene>
<dbReference type="GO" id="GO:0003824">
    <property type="term" value="F:catalytic activity"/>
    <property type="evidence" value="ECO:0007669"/>
    <property type="project" value="InterPro"/>
</dbReference>
<dbReference type="STRING" id="264251.FB00_05960"/>
<dbReference type="InterPro" id="IPR047210">
    <property type="entry name" value="TPP_PYR_POXB-like"/>
</dbReference>
<feature type="domain" description="Thiamine pyrophosphate enzyme N-terminal TPP-binding" evidence="6">
    <location>
        <begin position="15"/>
        <end position="134"/>
    </location>
</feature>
<dbReference type="CDD" id="cd02014">
    <property type="entry name" value="TPP_POX"/>
    <property type="match status" value="1"/>
</dbReference>
<dbReference type="CDD" id="cd07039">
    <property type="entry name" value="TPP_PYR_POX"/>
    <property type="match status" value="1"/>
</dbReference>
<reference evidence="7 8" key="1">
    <citation type="submission" date="2014-05" db="EMBL/GenBank/DDBJ databases">
        <title>Cellulosimicrobium funkei U11 genome.</title>
        <authorList>
            <person name="Hu C."/>
            <person name="Gong Y."/>
            <person name="Wan W."/>
            <person name="Jiang M."/>
        </authorList>
    </citation>
    <scope>NUCLEOTIDE SEQUENCE [LARGE SCALE GENOMIC DNA]</scope>
    <source>
        <strain evidence="7 8">U11</strain>
    </source>
</reference>
<evidence type="ECO:0000259" key="4">
    <source>
        <dbReference type="Pfam" id="PF00205"/>
    </source>
</evidence>
<sequence length="602" mass="63781">MPFGIGRSPQDKRNRTVADLLVAQLIEAGVRRIYGIVGDSLNPVVDAVHRSNTGENVGKGIEWIHVRHEEAAAFAAAAEAEVTGSLAVCAGSCGPGNLHLINGLYDANRSRVPVLAIASHIPSKQIGTGFFQETHPDRLFTECSVYSEMISSADQAPRVINSAIHHAYGARGVSVLTLPGDVADLDAPAAVPDVACRPAPPRVVPDATAVQQLADAIDAAKKVTIFAGAGVRGAHDDVIALADKIAAPVGHSLRGKEFIQYDNPFDVGMSGLLGYGAAFDAMHDCDLLVLLGTDFPYDQFLPESVRTAQVDVDPTHLGRRTRLDLAVVGDVGETVRALLPLVKKARSRKFLDSMVAKHEKAMTGVVGAYTKKVERTTPIHPEFVADTLDQVASDDAVFTVDTGMCNVWAARYITPNGKRRVIGSFIHGSMANALPHAIGVAAAGREGGRERQVVAMSGDGGLSMLLGELVTLKHYDLPVKVVLFDNASLGMVRLEMLVDGLPMFGTESPHVDYAAVANAIGIPAVRVEKPKDLRRALQEALNRPGPALVDVVTDPRALSIPPNITAGQVRGFAVAMSKEVLGGGMGEVVSMARANLRNVPRP</sequence>
<comment type="caution">
    <text evidence="7">The sequence shown here is derived from an EMBL/GenBank/DDBJ whole genome shotgun (WGS) entry which is preliminary data.</text>
</comment>
<feature type="domain" description="Thiamine pyrophosphate enzyme central" evidence="4">
    <location>
        <begin position="210"/>
        <end position="338"/>
    </location>
</feature>
<dbReference type="GO" id="GO:0000287">
    <property type="term" value="F:magnesium ion binding"/>
    <property type="evidence" value="ECO:0007669"/>
    <property type="project" value="InterPro"/>
</dbReference>
<dbReference type="AlphaFoldDB" id="A0A0H2KVH1"/>
<proteinExistence type="inferred from homology"/>
<dbReference type="SUPFAM" id="SSF52518">
    <property type="entry name" value="Thiamin diphosphate-binding fold (THDP-binding)"/>
    <property type="match status" value="2"/>
</dbReference>
<accession>A0A0H2KVH1</accession>
<dbReference type="Pfam" id="PF00205">
    <property type="entry name" value="TPP_enzyme_M"/>
    <property type="match status" value="1"/>
</dbReference>
<dbReference type="Gene3D" id="3.40.50.970">
    <property type="match status" value="2"/>
</dbReference>
<dbReference type="InterPro" id="IPR029061">
    <property type="entry name" value="THDP-binding"/>
</dbReference>
<dbReference type="InterPro" id="IPR012000">
    <property type="entry name" value="Thiamin_PyroP_enz_cen_dom"/>
</dbReference>
<keyword evidence="2 3" id="KW-0786">Thiamine pyrophosphate</keyword>
<keyword evidence="8" id="KW-1185">Reference proteome</keyword>
<dbReference type="PANTHER" id="PTHR42981:SF2">
    <property type="entry name" value="PYRUVATE DEHYDROGENASE [UBIQUINONE]"/>
    <property type="match status" value="1"/>
</dbReference>
<keyword evidence="7" id="KW-0670">Pyruvate</keyword>
<dbReference type="PANTHER" id="PTHR42981">
    <property type="entry name" value="PYRUVATE DEHYDROGENASE [UBIQUINONE]"/>
    <property type="match status" value="1"/>
</dbReference>
<dbReference type="PATRIC" id="fig|264251.5.peg.1219"/>
<protein>
    <submittedName>
        <fullName evidence="7">Pyruvate dehydrogenase</fullName>
    </submittedName>
</protein>
<dbReference type="InterPro" id="IPR047212">
    <property type="entry name" value="TPP_POXB-like"/>
</dbReference>
<dbReference type="Pfam" id="PF02775">
    <property type="entry name" value="TPP_enzyme_C"/>
    <property type="match status" value="1"/>
</dbReference>
<dbReference type="EMBL" id="JNBQ01000003">
    <property type="protein sequence ID" value="KLN35834.1"/>
    <property type="molecule type" value="Genomic_DNA"/>
</dbReference>
<evidence type="ECO:0000256" key="3">
    <source>
        <dbReference type="RuleBase" id="RU362132"/>
    </source>
</evidence>
<evidence type="ECO:0000259" key="6">
    <source>
        <dbReference type="Pfam" id="PF02776"/>
    </source>
</evidence>
<dbReference type="InterPro" id="IPR047211">
    <property type="entry name" value="POXB-like"/>
</dbReference>
<dbReference type="GO" id="GO:0030976">
    <property type="term" value="F:thiamine pyrophosphate binding"/>
    <property type="evidence" value="ECO:0007669"/>
    <property type="project" value="InterPro"/>
</dbReference>
<name>A0A0H2KVH1_9MICO</name>